<gene>
    <name evidence="3" type="ORF">PAC_15737</name>
</gene>
<feature type="domain" description="Apple" evidence="2">
    <location>
        <begin position="139"/>
        <end position="222"/>
    </location>
</feature>
<evidence type="ECO:0000259" key="2">
    <source>
        <dbReference type="PROSITE" id="PS50948"/>
    </source>
</evidence>
<feature type="signal peptide" evidence="1">
    <location>
        <begin position="1"/>
        <end position="20"/>
    </location>
</feature>
<dbReference type="PROSITE" id="PS50948">
    <property type="entry name" value="PAN"/>
    <property type="match status" value="1"/>
</dbReference>
<sequence length="328" mass="35572">MKSTLIVCLVSANILVVALPSHPDGLSKREQLPEPLLLAARQNPTALTWTKPNFCTATTASGDFRNIFTMLQHPPQVSTLAAQSFDYSAFCSAVVQSTTIAWAQTTFSGVKTDTVTSTKTTSLSTTAVDNSIATTTALCPIPSPSMSCNISANGYYQNMLTYDFLPHAECHQLCLKNSDCRSFQVVPQDNGVLERCNLYNVSVAGNVDTNFRTTAVFWDRGCGDLLPTGCSATSPPLPTITPAPTHTAVAAAGIQKRAYTIPEYLSSMQLLYLPFVCSCLISAGPTPLTLTQTNAVQSWEYVTVVSTRTEVYSYTHYPEWRTVYTSVV</sequence>
<accession>A0A1L7XLL5</accession>
<name>A0A1L7XLL5_9HELO</name>
<evidence type="ECO:0000256" key="1">
    <source>
        <dbReference type="SAM" id="SignalP"/>
    </source>
</evidence>
<keyword evidence="4" id="KW-1185">Reference proteome</keyword>
<dbReference type="EMBL" id="FJOG01000033">
    <property type="protein sequence ID" value="CZR65837.1"/>
    <property type="molecule type" value="Genomic_DNA"/>
</dbReference>
<reference evidence="3 4" key="1">
    <citation type="submission" date="2016-03" db="EMBL/GenBank/DDBJ databases">
        <authorList>
            <person name="Ploux O."/>
        </authorList>
    </citation>
    <scope>NUCLEOTIDE SEQUENCE [LARGE SCALE GENOMIC DNA]</scope>
    <source>
        <strain evidence="3 4">UAMH 11012</strain>
    </source>
</reference>
<organism evidence="3 4">
    <name type="scientific">Phialocephala subalpina</name>
    <dbReference type="NCBI Taxonomy" id="576137"/>
    <lineage>
        <taxon>Eukaryota</taxon>
        <taxon>Fungi</taxon>
        <taxon>Dikarya</taxon>
        <taxon>Ascomycota</taxon>
        <taxon>Pezizomycotina</taxon>
        <taxon>Leotiomycetes</taxon>
        <taxon>Helotiales</taxon>
        <taxon>Mollisiaceae</taxon>
        <taxon>Phialocephala</taxon>
        <taxon>Phialocephala fortinii species complex</taxon>
    </lineage>
</organism>
<proteinExistence type="predicted"/>
<protein>
    <recommendedName>
        <fullName evidence="2">Apple domain-containing protein</fullName>
    </recommendedName>
</protein>
<feature type="chain" id="PRO_5012702039" description="Apple domain-containing protein" evidence="1">
    <location>
        <begin position="21"/>
        <end position="328"/>
    </location>
</feature>
<keyword evidence="1" id="KW-0732">Signal</keyword>
<dbReference type="OrthoDB" id="3558028at2759"/>
<evidence type="ECO:0000313" key="3">
    <source>
        <dbReference type="EMBL" id="CZR65837.1"/>
    </source>
</evidence>
<evidence type="ECO:0000313" key="4">
    <source>
        <dbReference type="Proteomes" id="UP000184330"/>
    </source>
</evidence>
<dbReference type="InterPro" id="IPR003609">
    <property type="entry name" value="Pan_app"/>
</dbReference>
<dbReference type="AlphaFoldDB" id="A0A1L7XLL5"/>
<dbReference type="Proteomes" id="UP000184330">
    <property type="component" value="Unassembled WGS sequence"/>
</dbReference>